<feature type="signal peptide" evidence="2">
    <location>
        <begin position="1"/>
        <end position="18"/>
    </location>
</feature>
<evidence type="ECO:0000256" key="1">
    <source>
        <dbReference type="SAM" id="Coils"/>
    </source>
</evidence>
<protein>
    <submittedName>
        <fullName evidence="3">Uncharacterized protein</fullName>
    </submittedName>
</protein>
<feature type="coiled-coil region" evidence="1">
    <location>
        <begin position="300"/>
        <end position="348"/>
    </location>
</feature>
<evidence type="ECO:0000313" key="4">
    <source>
        <dbReference type="Proteomes" id="UP000009027"/>
    </source>
</evidence>
<keyword evidence="2" id="KW-0732">Signal</keyword>
<gene>
    <name evidence="3" type="ORF">TvY486_0005050</name>
</gene>
<keyword evidence="1" id="KW-0175">Coiled coil</keyword>
<sequence>MAKACSVVLLLTLVLGCAGPGAPTTSPCATQAEPQSKAPVRHDALVKICNLAKALRGAAANATLYKDKPGQLKALIPNSTNQLKEADFKGNAAEVLKVRSYLKKAQDISKQIVGKSNEIEDKWNSTATLALWAADRIDDLVKSFFYRGKKGGSECVESPQLYVQNGFCLANENNSSAATKIPAECNQSGNANNATASLERAIHELPKNSSEFLVSCPPKINGQDVYCGFTEVQYHSSFKKMYDSNDFLCGNFYENANRAIKVDGGAATWAGLWTIKKDSRSRPNISFIADTNATKVLTTLKMFEADVKNVTELLAESENVIKDTMEAVEVANKTKEESQALAAELRTKLMKDDKERGALCTMKSHLTKLQNGLNDVSRQTEVGVKIVSSITEIHKEVASAQSKVLQYSRVSGTLAAEAQNLSDSVKASVYDVDSAVVASNERSEMKMEEMRSAATTAEQSAQLASAAAKRAAGIAAESSEAKRASASASAAAEALRDELLSRNKKALEQLERINRSIQHVEQKLHETLEKIRINNTTMVEIKNNFSDLDINWTNNIRKDCDEDKDQSRNAKDKTLPGAAIVRDVVKVASDAGLELKNLEGNVTGYCKNLTESLTSVNKIKERMRQVSLSAKEQKDKASRAAKIARSSALRANEISMAAKSKCVPLYRQVLQQLGGIF</sequence>
<feature type="chain" id="PRO_5003395395" evidence="2">
    <location>
        <begin position="19"/>
        <end position="677"/>
    </location>
</feature>
<dbReference type="PROSITE" id="PS51257">
    <property type="entry name" value="PROKAR_LIPOPROTEIN"/>
    <property type="match status" value="1"/>
</dbReference>
<name>F9WW04_TRYVY</name>
<feature type="coiled-coil region" evidence="1">
    <location>
        <begin position="496"/>
        <end position="530"/>
    </location>
</feature>
<proteinExistence type="predicted"/>
<keyword evidence="4" id="KW-1185">Reference proteome</keyword>
<dbReference type="VEuPathDB" id="TriTrypDB:TvY486_0005050"/>
<accession>F9WW04</accession>
<reference evidence="3 4" key="1">
    <citation type="journal article" date="2012" name="Proc. Natl. Acad. Sci. U.S.A.">
        <title>Antigenic diversity is generated by distinct evolutionary mechanisms in African trypanosome species.</title>
        <authorList>
            <person name="Jackson A.P."/>
            <person name="Berry A."/>
            <person name="Aslett M."/>
            <person name="Allison H.C."/>
            <person name="Burton P."/>
            <person name="Vavrova-Anderson J."/>
            <person name="Brown R."/>
            <person name="Browne H."/>
            <person name="Corton N."/>
            <person name="Hauser H."/>
            <person name="Gamble J."/>
            <person name="Gilderthorp R."/>
            <person name="Marcello L."/>
            <person name="McQuillan J."/>
            <person name="Otto T.D."/>
            <person name="Quail M.A."/>
            <person name="Sanders M.J."/>
            <person name="van Tonder A."/>
            <person name="Ginger M.L."/>
            <person name="Field M.C."/>
            <person name="Barry J.D."/>
            <person name="Hertz-Fowler C."/>
            <person name="Berriman M."/>
        </authorList>
    </citation>
    <scope>NUCLEOTIDE SEQUENCE</scope>
    <source>
        <strain evidence="3 4">Y486</strain>
    </source>
</reference>
<organism evidence="3 4">
    <name type="scientific">Trypanosoma vivax (strain Y486)</name>
    <dbReference type="NCBI Taxonomy" id="1055687"/>
    <lineage>
        <taxon>Eukaryota</taxon>
        <taxon>Discoba</taxon>
        <taxon>Euglenozoa</taxon>
        <taxon>Kinetoplastea</taxon>
        <taxon>Metakinetoplastina</taxon>
        <taxon>Trypanosomatida</taxon>
        <taxon>Trypanosomatidae</taxon>
        <taxon>Trypanosoma</taxon>
        <taxon>Duttonella</taxon>
    </lineage>
</organism>
<dbReference type="Proteomes" id="UP000009027">
    <property type="component" value="Unassembled WGS sequence"/>
</dbReference>
<evidence type="ECO:0000313" key="3">
    <source>
        <dbReference type="EMBL" id="CCD21769.1"/>
    </source>
</evidence>
<dbReference type="EMBL" id="CAEX01008230">
    <property type="protein sequence ID" value="CCD21769.1"/>
    <property type="molecule type" value="Genomic_DNA"/>
</dbReference>
<dbReference type="AlphaFoldDB" id="F9WW04"/>
<evidence type="ECO:0000256" key="2">
    <source>
        <dbReference type="SAM" id="SignalP"/>
    </source>
</evidence>